<comment type="caution">
    <text evidence="1">The sequence shown here is derived from an EMBL/GenBank/DDBJ whole genome shotgun (WGS) entry which is preliminary data.</text>
</comment>
<dbReference type="SUPFAM" id="SSF53335">
    <property type="entry name" value="S-adenosyl-L-methionine-dependent methyltransferases"/>
    <property type="match status" value="1"/>
</dbReference>
<dbReference type="PROSITE" id="PS00092">
    <property type="entry name" value="N6_MTASE"/>
    <property type="match status" value="1"/>
</dbReference>
<dbReference type="Gene3D" id="3.40.50.150">
    <property type="entry name" value="Vaccinia Virus protein VP39"/>
    <property type="match status" value="1"/>
</dbReference>
<dbReference type="GO" id="GO:0003676">
    <property type="term" value="F:nucleic acid binding"/>
    <property type="evidence" value="ECO:0007669"/>
    <property type="project" value="InterPro"/>
</dbReference>
<organism evidence="1">
    <name type="scientific">termite gut metagenome</name>
    <dbReference type="NCBI Taxonomy" id="433724"/>
    <lineage>
        <taxon>unclassified sequences</taxon>
        <taxon>metagenomes</taxon>
        <taxon>organismal metagenomes</taxon>
    </lineage>
</organism>
<feature type="non-terminal residue" evidence="1">
    <location>
        <position position="50"/>
    </location>
</feature>
<dbReference type="GO" id="GO:0032259">
    <property type="term" value="P:methylation"/>
    <property type="evidence" value="ECO:0007669"/>
    <property type="project" value="InterPro"/>
</dbReference>
<reference evidence="1" key="1">
    <citation type="submission" date="2019-03" db="EMBL/GenBank/DDBJ databases">
        <title>Single cell metagenomics reveals metabolic interactions within the superorganism composed of flagellate Streblomastix strix and complex community of Bacteroidetes bacteria on its surface.</title>
        <authorList>
            <person name="Treitli S.C."/>
            <person name="Kolisko M."/>
            <person name="Husnik F."/>
            <person name="Keeling P."/>
            <person name="Hampl V."/>
        </authorList>
    </citation>
    <scope>NUCLEOTIDE SEQUENCE</scope>
    <source>
        <strain evidence="1">STM</strain>
    </source>
</reference>
<sequence length="50" mass="5932">MILHNKIYNQDCLEGMKALTNNSIDCILTDPPYLYLKNQKLDRPFDEQLF</sequence>
<accession>A0A5J4QAJ2</accession>
<dbReference type="GO" id="GO:0008168">
    <property type="term" value="F:methyltransferase activity"/>
    <property type="evidence" value="ECO:0007669"/>
    <property type="project" value="InterPro"/>
</dbReference>
<protein>
    <submittedName>
        <fullName evidence="1">Uncharacterized protein</fullName>
    </submittedName>
</protein>
<proteinExistence type="predicted"/>
<gene>
    <name evidence="1" type="ORF">EZS27_031850</name>
</gene>
<dbReference type="InterPro" id="IPR002052">
    <property type="entry name" value="DNA_methylase_N6_adenine_CS"/>
</dbReference>
<name>A0A5J4QAJ2_9ZZZZ</name>
<dbReference type="InterPro" id="IPR029063">
    <property type="entry name" value="SAM-dependent_MTases_sf"/>
</dbReference>
<dbReference type="AlphaFoldDB" id="A0A5J4QAJ2"/>
<dbReference type="EMBL" id="SNRY01004303">
    <property type="protein sequence ID" value="KAA6318098.1"/>
    <property type="molecule type" value="Genomic_DNA"/>
</dbReference>
<evidence type="ECO:0000313" key="1">
    <source>
        <dbReference type="EMBL" id="KAA6318098.1"/>
    </source>
</evidence>